<evidence type="ECO:0000313" key="12">
    <source>
        <dbReference type="Proteomes" id="UP000065511"/>
    </source>
</evidence>
<dbReference type="PANTHER" id="PTHR48111">
    <property type="entry name" value="REGULATOR OF RPOS"/>
    <property type="match status" value="1"/>
</dbReference>
<reference evidence="10 12" key="2">
    <citation type="submission" date="2015-12" db="EMBL/GenBank/DDBJ databases">
        <authorList>
            <person name="Lauer A."/>
            <person name="Humrighouse B."/>
            <person name="Loparev V."/>
            <person name="Shewmaker P.L."/>
            <person name="Whitney A.M."/>
            <person name="McLaughlin R.W."/>
        </authorList>
    </citation>
    <scope>NUCLEOTIDE SEQUENCE [LARGE SCALE GENOMIC DNA]</scope>
    <source>
        <strain evidence="10 12">LMG 23085</strain>
    </source>
</reference>
<sequence length="222" mass="25244">MRILIIEDNRELALSVQKGLEREKFSVDLAFSGVTGEEKAYVNTYDAILLDLNLPDKDGLSILNFLRESDIDSPIIIITARDEIEERAKGLDFGADDYLVKPFELLELVARIRAVVRRFHGRTSPHIKIGSLMIDPVKRSVRYENSEVVLKPKEFDILLCIAQKYPAVISTEEIAEHVYDENFDPFSSVLRVHLARLKKQLAKASGKDLLKTIRAKGYQLCE</sequence>
<proteinExistence type="predicted"/>
<dbReference type="EMBL" id="CP013614">
    <property type="protein sequence ID" value="ALS02882.1"/>
    <property type="molecule type" value="Genomic_DNA"/>
</dbReference>
<feature type="domain" description="OmpR/PhoB-type" evidence="9">
    <location>
        <begin position="124"/>
        <end position="222"/>
    </location>
</feature>
<dbReference type="OrthoDB" id="9790442at2"/>
<dbReference type="SUPFAM" id="SSF46894">
    <property type="entry name" value="C-terminal effector domain of the bipartite response regulators"/>
    <property type="match status" value="1"/>
</dbReference>
<keyword evidence="2" id="KW-0902">Two-component regulatory system</keyword>
<evidence type="ECO:0000256" key="5">
    <source>
        <dbReference type="ARBA" id="ARBA00023163"/>
    </source>
</evidence>
<dbReference type="Proteomes" id="UP000065511">
    <property type="component" value="Chromosome"/>
</dbReference>
<dbReference type="CDD" id="cd00383">
    <property type="entry name" value="trans_reg_C"/>
    <property type="match status" value="1"/>
</dbReference>
<dbReference type="InterPro" id="IPR001789">
    <property type="entry name" value="Sig_transdc_resp-reg_receiver"/>
</dbReference>
<dbReference type="GO" id="GO:0005829">
    <property type="term" value="C:cytosol"/>
    <property type="evidence" value="ECO:0007669"/>
    <property type="project" value="TreeGrafter"/>
</dbReference>
<feature type="modified residue" description="4-aspartylphosphate" evidence="6">
    <location>
        <position position="51"/>
    </location>
</feature>
<evidence type="ECO:0000256" key="1">
    <source>
        <dbReference type="ARBA" id="ARBA00022553"/>
    </source>
</evidence>
<dbReference type="Proteomes" id="UP000183039">
    <property type="component" value="Unassembled WGS sequence"/>
</dbReference>
<dbReference type="Gene3D" id="3.40.50.2300">
    <property type="match status" value="1"/>
</dbReference>
<keyword evidence="4 7" id="KW-0238">DNA-binding</keyword>
<evidence type="ECO:0000259" key="8">
    <source>
        <dbReference type="PROSITE" id="PS50110"/>
    </source>
</evidence>
<dbReference type="SUPFAM" id="SSF52172">
    <property type="entry name" value="CheY-like"/>
    <property type="match status" value="1"/>
</dbReference>
<gene>
    <name evidence="10" type="ORF">ATZ33_16300</name>
    <name evidence="11" type="ORF">RV15_GL000269</name>
</gene>
<dbReference type="Pfam" id="PF00486">
    <property type="entry name" value="Trans_reg_C"/>
    <property type="match status" value="1"/>
</dbReference>
<dbReference type="Gene3D" id="6.10.250.690">
    <property type="match status" value="1"/>
</dbReference>
<dbReference type="InterPro" id="IPR001867">
    <property type="entry name" value="OmpR/PhoB-type_DNA-bd"/>
</dbReference>
<feature type="DNA-binding region" description="OmpR/PhoB-type" evidence="7">
    <location>
        <begin position="124"/>
        <end position="222"/>
    </location>
</feature>
<dbReference type="InterPro" id="IPR016032">
    <property type="entry name" value="Sig_transdc_resp-reg_C-effctor"/>
</dbReference>
<dbReference type="InterPro" id="IPR036388">
    <property type="entry name" value="WH-like_DNA-bd_sf"/>
</dbReference>
<accession>A0A0S3KF42</accession>
<dbReference type="GO" id="GO:0000976">
    <property type="term" value="F:transcription cis-regulatory region binding"/>
    <property type="evidence" value="ECO:0007669"/>
    <property type="project" value="TreeGrafter"/>
</dbReference>
<name>A0A0S3KF42_9ENTE</name>
<dbReference type="PROSITE" id="PS50110">
    <property type="entry name" value="RESPONSE_REGULATORY"/>
    <property type="match status" value="1"/>
</dbReference>
<keyword evidence="3" id="KW-0805">Transcription regulation</keyword>
<evidence type="ECO:0000259" key="9">
    <source>
        <dbReference type="PROSITE" id="PS51755"/>
    </source>
</evidence>
<dbReference type="GO" id="GO:0006355">
    <property type="term" value="P:regulation of DNA-templated transcription"/>
    <property type="evidence" value="ECO:0007669"/>
    <property type="project" value="InterPro"/>
</dbReference>
<evidence type="ECO:0000256" key="2">
    <source>
        <dbReference type="ARBA" id="ARBA00023012"/>
    </source>
</evidence>
<dbReference type="InterPro" id="IPR039420">
    <property type="entry name" value="WalR-like"/>
</dbReference>
<dbReference type="Pfam" id="PF00072">
    <property type="entry name" value="Response_reg"/>
    <property type="match status" value="1"/>
</dbReference>
<evidence type="ECO:0000256" key="7">
    <source>
        <dbReference type="PROSITE-ProRule" id="PRU01091"/>
    </source>
</evidence>
<evidence type="ECO:0000313" key="10">
    <source>
        <dbReference type="EMBL" id="ALS02882.1"/>
    </source>
</evidence>
<dbReference type="PANTHER" id="PTHR48111:SF22">
    <property type="entry name" value="REGULATOR OF RPOS"/>
    <property type="match status" value="1"/>
</dbReference>
<protein>
    <submittedName>
        <fullName evidence="10">Two-component system response regulator</fullName>
    </submittedName>
</protein>
<organism evidence="11 13">
    <name type="scientific">Enterococcus silesiacus</name>
    <dbReference type="NCBI Taxonomy" id="332949"/>
    <lineage>
        <taxon>Bacteria</taxon>
        <taxon>Bacillati</taxon>
        <taxon>Bacillota</taxon>
        <taxon>Bacilli</taxon>
        <taxon>Lactobacillales</taxon>
        <taxon>Enterococcaceae</taxon>
        <taxon>Enterococcus</taxon>
    </lineage>
</organism>
<dbReference type="AlphaFoldDB" id="A0A0S3KF42"/>
<evidence type="ECO:0000313" key="11">
    <source>
        <dbReference type="EMBL" id="OJG91829.1"/>
    </source>
</evidence>
<keyword evidence="12" id="KW-1185">Reference proteome</keyword>
<keyword evidence="5" id="KW-0804">Transcription</keyword>
<dbReference type="Gene3D" id="1.10.10.10">
    <property type="entry name" value="Winged helix-like DNA-binding domain superfamily/Winged helix DNA-binding domain"/>
    <property type="match status" value="1"/>
</dbReference>
<dbReference type="RefSeq" id="WP_071877618.1">
    <property type="nucleotide sequence ID" value="NZ_JXLC01000010.1"/>
</dbReference>
<evidence type="ECO:0000256" key="4">
    <source>
        <dbReference type="ARBA" id="ARBA00023125"/>
    </source>
</evidence>
<evidence type="ECO:0000313" key="13">
    <source>
        <dbReference type="Proteomes" id="UP000183039"/>
    </source>
</evidence>
<dbReference type="SMART" id="SM00862">
    <property type="entry name" value="Trans_reg_C"/>
    <property type="match status" value="1"/>
</dbReference>
<keyword evidence="1 6" id="KW-0597">Phosphoprotein</keyword>
<reference evidence="11 13" key="1">
    <citation type="submission" date="2014-12" db="EMBL/GenBank/DDBJ databases">
        <title>Draft genome sequences of 29 type strains of Enterococci.</title>
        <authorList>
            <person name="Zhong Z."/>
            <person name="Sun Z."/>
            <person name="Liu W."/>
            <person name="Zhang W."/>
            <person name="Zhang H."/>
        </authorList>
    </citation>
    <scope>NUCLEOTIDE SEQUENCE [LARGE SCALE GENOMIC DNA]</scope>
    <source>
        <strain evidence="11 13">DSM 22801</strain>
    </source>
</reference>
<dbReference type="KEGG" id="ess:ATZ33_16300"/>
<evidence type="ECO:0000256" key="3">
    <source>
        <dbReference type="ARBA" id="ARBA00023015"/>
    </source>
</evidence>
<dbReference type="InterPro" id="IPR011006">
    <property type="entry name" value="CheY-like_superfamily"/>
</dbReference>
<dbReference type="GO" id="GO:0032993">
    <property type="term" value="C:protein-DNA complex"/>
    <property type="evidence" value="ECO:0007669"/>
    <property type="project" value="TreeGrafter"/>
</dbReference>
<dbReference type="PROSITE" id="PS51755">
    <property type="entry name" value="OMPR_PHOB"/>
    <property type="match status" value="1"/>
</dbReference>
<feature type="domain" description="Response regulatory" evidence="8">
    <location>
        <begin position="2"/>
        <end position="116"/>
    </location>
</feature>
<evidence type="ECO:0000256" key="6">
    <source>
        <dbReference type="PROSITE-ProRule" id="PRU00169"/>
    </source>
</evidence>
<dbReference type="GO" id="GO:0000156">
    <property type="term" value="F:phosphorelay response regulator activity"/>
    <property type="evidence" value="ECO:0007669"/>
    <property type="project" value="TreeGrafter"/>
</dbReference>
<dbReference type="EMBL" id="JXLC01000010">
    <property type="protein sequence ID" value="OJG91829.1"/>
    <property type="molecule type" value="Genomic_DNA"/>
</dbReference>
<dbReference type="SMART" id="SM00448">
    <property type="entry name" value="REC"/>
    <property type="match status" value="1"/>
</dbReference>